<name>A0A8T0GPY4_CERPU</name>
<keyword evidence="6" id="KW-0325">Glycoprotein</keyword>
<dbReference type="GO" id="GO:2000640">
    <property type="term" value="P:positive regulation of SREBP signaling pathway"/>
    <property type="evidence" value="ECO:0007669"/>
    <property type="project" value="InterPro"/>
</dbReference>
<sequence length="227" mass="24506">MATRFTIVCRIKMSYRLLGMKIFSGSCTIFILLMWICCCSLCDSARIIGDGKYIRGTGGLLRSGILQCNNTVQGRYLLSDSRGYVCSIMEVNPATACCPGGEQYSCQGCNTGTQCCDSYEYCVSCCLNPMRTALEVALKTKLARQATAGMCTSLFDYCSGRCRHNSESVVHENAYVSGEHHCYSAKSAPPGDAVDTGGEDEVGDASVIVGRQGLSCDTTCNAQKFHL</sequence>
<evidence type="ECO:0000256" key="5">
    <source>
        <dbReference type="ARBA" id="ARBA00023136"/>
    </source>
</evidence>
<accession>A0A8T0GPY4</accession>
<evidence type="ECO:0000256" key="2">
    <source>
        <dbReference type="ARBA" id="ARBA00022692"/>
    </source>
</evidence>
<reference evidence="9" key="1">
    <citation type="submission" date="2020-06" db="EMBL/GenBank/DDBJ databases">
        <title>WGS assembly of Ceratodon purpureus strain R40.</title>
        <authorList>
            <person name="Carey S.B."/>
            <person name="Jenkins J."/>
            <person name="Shu S."/>
            <person name="Lovell J.T."/>
            <person name="Sreedasyam A."/>
            <person name="Maumus F."/>
            <person name="Tiley G.P."/>
            <person name="Fernandez-Pozo N."/>
            <person name="Barry K."/>
            <person name="Chen C."/>
            <person name="Wang M."/>
            <person name="Lipzen A."/>
            <person name="Daum C."/>
            <person name="Saski C.A."/>
            <person name="Payton A.C."/>
            <person name="Mcbreen J.C."/>
            <person name="Conrad R.E."/>
            <person name="Kollar L.M."/>
            <person name="Olsson S."/>
            <person name="Huttunen S."/>
            <person name="Landis J.B."/>
            <person name="Wickett N.J."/>
            <person name="Johnson M.G."/>
            <person name="Rensing S.A."/>
            <person name="Grimwood J."/>
            <person name="Schmutz J."/>
            <person name="Mcdaniel S.F."/>
        </authorList>
    </citation>
    <scope>NUCLEOTIDE SEQUENCE</scope>
    <source>
        <strain evidence="9">R40</strain>
    </source>
</reference>
<dbReference type="AlphaFoldDB" id="A0A8T0GPY4"/>
<evidence type="ECO:0000256" key="7">
    <source>
        <dbReference type="ARBA" id="ARBA00023461"/>
    </source>
</evidence>
<dbReference type="Pfam" id="PF10218">
    <property type="entry name" value="SPRING1"/>
    <property type="match status" value="1"/>
</dbReference>
<evidence type="ECO:0000256" key="6">
    <source>
        <dbReference type="ARBA" id="ARBA00023180"/>
    </source>
</evidence>
<dbReference type="PANTHER" id="PTHR13481">
    <property type="entry name" value="SREBP REGULATING GENE PROTEIN"/>
    <property type="match status" value="1"/>
</dbReference>
<gene>
    <name evidence="9" type="ORF">KC19_9G082400</name>
</gene>
<dbReference type="Proteomes" id="UP000822688">
    <property type="component" value="Chromosome 9"/>
</dbReference>
<proteinExistence type="inferred from homology"/>
<keyword evidence="2" id="KW-0812">Transmembrane</keyword>
<dbReference type="PANTHER" id="PTHR13481:SF0">
    <property type="entry name" value="SREBP REGULATING GENE PROTEIN"/>
    <property type="match status" value="1"/>
</dbReference>
<keyword evidence="10" id="KW-1185">Reference proteome</keyword>
<keyword evidence="5" id="KW-0472">Membrane</keyword>
<evidence type="ECO:0000313" key="9">
    <source>
        <dbReference type="EMBL" id="KAG0561666.1"/>
    </source>
</evidence>
<evidence type="ECO:0000256" key="8">
    <source>
        <dbReference type="ARBA" id="ARBA00023485"/>
    </source>
</evidence>
<evidence type="ECO:0000256" key="3">
    <source>
        <dbReference type="ARBA" id="ARBA00022989"/>
    </source>
</evidence>
<comment type="caution">
    <text evidence="9">The sequence shown here is derived from an EMBL/GenBank/DDBJ whole genome shotgun (WGS) entry which is preliminary data.</text>
</comment>
<protein>
    <recommendedName>
        <fullName evidence="8">SREBP regulating gene protein</fullName>
    </recommendedName>
</protein>
<dbReference type="GO" id="GO:0000139">
    <property type="term" value="C:Golgi membrane"/>
    <property type="evidence" value="ECO:0007669"/>
    <property type="project" value="UniProtKB-SubCell"/>
</dbReference>
<keyword evidence="4" id="KW-0333">Golgi apparatus</keyword>
<comment type="subcellular location">
    <subcellularLocation>
        <location evidence="1">Golgi apparatus membrane</location>
        <topology evidence="1">Single-pass membrane protein</topology>
    </subcellularLocation>
</comment>
<organism evidence="9 10">
    <name type="scientific">Ceratodon purpureus</name>
    <name type="common">Fire moss</name>
    <name type="synonym">Dicranum purpureum</name>
    <dbReference type="NCBI Taxonomy" id="3225"/>
    <lineage>
        <taxon>Eukaryota</taxon>
        <taxon>Viridiplantae</taxon>
        <taxon>Streptophyta</taxon>
        <taxon>Embryophyta</taxon>
        <taxon>Bryophyta</taxon>
        <taxon>Bryophytina</taxon>
        <taxon>Bryopsida</taxon>
        <taxon>Dicranidae</taxon>
        <taxon>Pseudoditrichales</taxon>
        <taxon>Ditrichaceae</taxon>
        <taxon>Ceratodon</taxon>
    </lineage>
</organism>
<dbReference type="InterPro" id="IPR019352">
    <property type="entry name" value="SPRING1"/>
</dbReference>
<dbReference type="EMBL" id="CM026430">
    <property type="protein sequence ID" value="KAG0561666.1"/>
    <property type="molecule type" value="Genomic_DNA"/>
</dbReference>
<evidence type="ECO:0000256" key="1">
    <source>
        <dbReference type="ARBA" id="ARBA00004194"/>
    </source>
</evidence>
<evidence type="ECO:0000256" key="4">
    <source>
        <dbReference type="ARBA" id="ARBA00023034"/>
    </source>
</evidence>
<comment type="similarity">
    <text evidence="7">Belongs to the SPRING family.</text>
</comment>
<evidence type="ECO:0000313" key="10">
    <source>
        <dbReference type="Proteomes" id="UP000822688"/>
    </source>
</evidence>
<keyword evidence="3" id="KW-1133">Transmembrane helix</keyword>